<dbReference type="GO" id="GO:0015344">
    <property type="term" value="F:siderophore uptake transmembrane transporter activity"/>
    <property type="evidence" value="ECO:0007669"/>
    <property type="project" value="TreeGrafter"/>
</dbReference>
<protein>
    <submittedName>
        <fullName evidence="11">TonB-dependent receptor</fullName>
    </submittedName>
</protein>
<evidence type="ECO:0000313" key="11">
    <source>
        <dbReference type="EMBL" id="HHE54774.1"/>
    </source>
</evidence>
<evidence type="ECO:0000259" key="10">
    <source>
        <dbReference type="Pfam" id="PF00593"/>
    </source>
</evidence>
<keyword evidence="7" id="KW-0472">Membrane</keyword>
<name>A0A7V5H2Q4_CALAY</name>
<dbReference type="PANTHER" id="PTHR30069:SF29">
    <property type="entry name" value="HEMOGLOBIN AND HEMOGLOBIN-HAPTOGLOBIN-BINDING PROTEIN 1-RELATED"/>
    <property type="match status" value="1"/>
</dbReference>
<keyword evidence="6" id="KW-0798">TonB box</keyword>
<dbReference type="Proteomes" id="UP000886111">
    <property type="component" value="Unassembled WGS sequence"/>
</dbReference>
<keyword evidence="3" id="KW-1134">Transmembrane beta strand</keyword>
<dbReference type="Pfam" id="PF00593">
    <property type="entry name" value="TonB_dep_Rec_b-barrel"/>
    <property type="match status" value="1"/>
</dbReference>
<feature type="non-terminal residue" evidence="11">
    <location>
        <position position="1"/>
    </location>
</feature>
<dbReference type="InterPro" id="IPR000531">
    <property type="entry name" value="Beta-barrel_TonB"/>
</dbReference>
<comment type="subcellular location">
    <subcellularLocation>
        <location evidence="1">Cell outer membrane</location>
        <topology evidence="1">Multi-pass membrane protein</topology>
    </subcellularLocation>
</comment>
<comment type="caution">
    <text evidence="11">The sequence shown here is derived from an EMBL/GenBank/DDBJ whole genome shotgun (WGS) entry which is preliminary data.</text>
</comment>
<feature type="domain" description="TonB-dependent receptor-like beta-barrel" evidence="10">
    <location>
        <begin position="42"/>
        <end position="349"/>
    </location>
</feature>
<keyword evidence="9" id="KW-0998">Cell outer membrane</keyword>
<dbReference type="EMBL" id="DRTD01000235">
    <property type="protein sequence ID" value="HHE54774.1"/>
    <property type="molecule type" value="Genomic_DNA"/>
</dbReference>
<dbReference type="InterPro" id="IPR039426">
    <property type="entry name" value="TonB-dep_rcpt-like"/>
</dbReference>
<evidence type="ECO:0000256" key="7">
    <source>
        <dbReference type="ARBA" id="ARBA00023136"/>
    </source>
</evidence>
<dbReference type="PANTHER" id="PTHR30069">
    <property type="entry name" value="TONB-DEPENDENT OUTER MEMBRANE RECEPTOR"/>
    <property type="match status" value="1"/>
</dbReference>
<evidence type="ECO:0000256" key="4">
    <source>
        <dbReference type="ARBA" id="ARBA00022692"/>
    </source>
</evidence>
<dbReference type="GO" id="GO:0009279">
    <property type="term" value="C:cell outer membrane"/>
    <property type="evidence" value="ECO:0007669"/>
    <property type="project" value="UniProtKB-SubCell"/>
</dbReference>
<accession>A0A7V5H2Q4</accession>
<keyword evidence="4" id="KW-0812">Transmembrane</keyword>
<sequence length="409" mass="47077">GIEAKRHRLWLHEFEILPDQAVRIAPLTSFQNNKYLHYPIEFSAYVQDKMEYEDLIINAGIRFDYFNPDGEVLTNFQEPARSPKKKANSSMQFSPRLGLAYPISEKGAIHVSYGHFFQTPNYFYLYTNPEFDIDPLQSSVAPPPQSLKNTVGNANLKPQRTTIYEIGFQQQIGELYGLSMTVYFKDIRNLLGTQVFQTLEGIRYGRYINRDYGFVRGFTLELEKRYASYFALNLDYTYQVAKGNASDPNNAFLDAQANKETVKQLVPLDWDRRHQLNVSLQVGTPSLVMASVIARYGSGMPYTQASRVVQPLVENGGRKPDVFNMDLYLNKQFQIGKFKYGVFLKVYNLLDRLNELQVFQDTGRATYSTEPLYFGSGRPRGLNTLEDYYIHPEYYSAPRRVQLGVQVGF</sequence>
<organism evidence="11">
    <name type="scientific">Caldithrix abyssi</name>
    <dbReference type="NCBI Taxonomy" id="187145"/>
    <lineage>
        <taxon>Bacteria</taxon>
        <taxon>Pseudomonadati</taxon>
        <taxon>Calditrichota</taxon>
        <taxon>Calditrichia</taxon>
        <taxon>Calditrichales</taxon>
        <taxon>Calditrichaceae</taxon>
        <taxon>Caldithrix</taxon>
    </lineage>
</organism>
<evidence type="ECO:0000256" key="5">
    <source>
        <dbReference type="ARBA" id="ARBA00022729"/>
    </source>
</evidence>
<evidence type="ECO:0000256" key="3">
    <source>
        <dbReference type="ARBA" id="ARBA00022452"/>
    </source>
</evidence>
<dbReference type="Gene3D" id="2.40.170.20">
    <property type="entry name" value="TonB-dependent receptor, beta-barrel domain"/>
    <property type="match status" value="1"/>
</dbReference>
<keyword evidence="2" id="KW-0813">Transport</keyword>
<gene>
    <name evidence="11" type="ORF">ENL21_03260</name>
</gene>
<evidence type="ECO:0000256" key="9">
    <source>
        <dbReference type="ARBA" id="ARBA00023237"/>
    </source>
</evidence>
<keyword evidence="5" id="KW-0732">Signal</keyword>
<proteinExistence type="predicted"/>
<dbReference type="SUPFAM" id="SSF56935">
    <property type="entry name" value="Porins"/>
    <property type="match status" value="1"/>
</dbReference>
<evidence type="ECO:0000256" key="2">
    <source>
        <dbReference type="ARBA" id="ARBA00022448"/>
    </source>
</evidence>
<reference evidence="11" key="1">
    <citation type="journal article" date="2020" name="mSystems">
        <title>Genome- and Community-Level Interaction Insights into Carbon Utilization and Element Cycling Functions of Hydrothermarchaeota in Hydrothermal Sediment.</title>
        <authorList>
            <person name="Zhou Z."/>
            <person name="Liu Y."/>
            <person name="Xu W."/>
            <person name="Pan J."/>
            <person name="Luo Z.H."/>
            <person name="Li M."/>
        </authorList>
    </citation>
    <scope>NUCLEOTIDE SEQUENCE [LARGE SCALE GENOMIC DNA]</scope>
    <source>
        <strain evidence="11">HyVt-76</strain>
    </source>
</reference>
<dbReference type="AlphaFoldDB" id="A0A7V5H2Q4"/>
<dbReference type="GO" id="GO:0044718">
    <property type="term" value="P:siderophore transmembrane transport"/>
    <property type="evidence" value="ECO:0007669"/>
    <property type="project" value="TreeGrafter"/>
</dbReference>
<keyword evidence="8 11" id="KW-0675">Receptor</keyword>
<evidence type="ECO:0000256" key="8">
    <source>
        <dbReference type="ARBA" id="ARBA00023170"/>
    </source>
</evidence>
<evidence type="ECO:0000256" key="1">
    <source>
        <dbReference type="ARBA" id="ARBA00004571"/>
    </source>
</evidence>
<evidence type="ECO:0000256" key="6">
    <source>
        <dbReference type="ARBA" id="ARBA00023077"/>
    </source>
</evidence>
<dbReference type="InterPro" id="IPR036942">
    <property type="entry name" value="Beta-barrel_TonB_sf"/>
</dbReference>